<protein>
    <submittedName>
        <fullName evidence="3">Pimeloyl-ACP methyl ester carboxylesterase</fullName>
    </submittedName>
</protein>
<reference evidence="3 4" key="1">
    <citation type="submission" date="2023-07" db="EMBL/GenBank/DDBJ databases">
        <title>Sequencing the genomes of 1000 actinobacteria strains.</title>
        <authorList>
            <person name="Klenk H.-P."/>
        </authorList>
    </citation>
    <scope>NUCLEOTIDE SEQUENCE [LARGE SCALE GENOMIC DNA]</scope>
    <source>
        <strain evidence="3 4">DSM 19426</strain>
    </source>
</reference>
<dbReference type="Pfam" id="PF12697">
    <property type="entry name" value="Abhydrolase_6"/>
    <property type="match status" value="1"/>
</dbReference>
<gene>
    <name evidence="3" type="ORF">J2S63_002057</name>
</gene>
<keyword evidence="1" id="KW-0378">Hydrolase</keyword>
<dbReference type="PRINTS" id="PR00412">
    <property type="entry name" value="EPOXHYDRLASE"/>
</dbReference>
<dbReference type="EMBL" id="JAVDYG010000001">
    <property type="protein sequence ID" value="MDR7362504.1"/>
    <property type="molecule type" value="Genomic_DNA"/>
</dbReference>
<feature type="domain" description="AB hydrolase-1" evidence="2">
    <location>
        <begin position="37"/>
        <end position="280"/>
    </location>
</feature>
<evidence type="ECO:0000259" key="2">
    <source>
        <dbReference type="Pfam" id="PF12697"/>
    </source>
</evidence>
<dbReference type="InterPro" id="IPR000073">
    <property type="entry name" value="AB_hydrolase_1"/>
</dbReference>
<dbReference type="Proteomes" id="UP001183648">
    <property type="component" value="Unassembled WGS sequence"/>
</dbReference>
<dbReference type="Gene3D" id="3.40.50.1820">
    <property type="entry name" value="alpha/beta hydrolase"/>
    <property type="match status" value="1"/>
</dbReference>
<evidence type="ECO:0000256" key="1">
    <source>
        <dbReference type="ARBA" id="ARBA00022801"/>
    </source>
</evidence>
<proteinExistence type="predicted"/>
<dbReference type="PANTHER" id="PTHR43329">
    <property type="entry name" value="EPOXIDE HYDROLASE"/>
    <property type="match status" value="1"/>
</dbReference>
<dbReference type="InterPro" id="IPR029058">
    <property type="entry name" value="AB_hydrolase_fold"/>
</dbReference>
<dbReference type="InterPro" id="IPR000639">
    <property type="entry name" value="Epox_hydrolase-like"/>
</dbReference>
<evidence type="ECO:0000313" key="3">
    <source>
        <dbReference type="EMBL" id="MDR7362504.1"/>
    </source>
</evidence>
<evidence type="ECO:0000313" key="4">
    <source>
        <dbReference type="Proteomes" id="UP001183648"/>
    </source>
</evidence>
<organism evidence="3 4">
    <name type="scientific">Nocardioides marmoribigeumensis</name>
    <dbReference type="NCBI Taxonomy" id="433649"/>
    <lineage>
        <taxon>Bacteria</taxon>
        <taxon>Bacillati</taxon>
        <taxon>Actinomycetota</taxon>
        <taxon>Actinomycetes</taxon>
        <taxon>Propionibacteriales</taxon>
        <taxon>Nocardioidaceae</taxon>
        <taxon>Nocardioides</taxon>
    </lineage>
</organism>
<dbReference type="SUPFAM" id="SSF53474">
    <property type="entry name" value="alpha/beta-Hydrolases"/>
    <property type="match status" value="1"/>
</dbReference>
<dbReference type="RefSeq" id="WP_310301814.1">
    <property type="nucleotide sequence ID" value="NZ_BAAAPS010000008.1"/>
</dbReference>
<name>A0ABU2BWJ4_9ACTN</name>
<keyword evidence="4" id="KW-1185">Reference proteome</keyword>
<accession>A0ABU2BWJ4</accession>
<sequence length="288" mass="31146">MPTPDAPPLGEDRITSFTRAGLTFDVRDTGPLEGDVVVLLHGFPQRAASWDQVAAHLHAAGFRTIAPDQRGYSPGARPIRRRDYALPLLADDAAALLDAIGRPVHLVGHDWGAAVAWLVAGSHPAVRSLTSVSVPHPAAYLRAVAGPQLLKSWYVLLFMLPRVTELMATRAPARFVAQLLAFGMTDQEADGVLRDVVAYGALPGGLGWYRAIPLTGRRTRAMWQQKVSVPVTHVWSTGDTALGRSTAELAERWTTGPFELVVLEGLSHWLPEQAPDVLAEVVLSRIEG</sequence>
<comment type="caution">
    <text evidence="3">The sequence shown here is derived from an EMBL/GenBank/DDBJ whole genome shotgun (WGS) entry which is preliminary data.</text>
</comment>